<dbReference type="KEGG" id="cmq:B840_11900"/>
<dbReference type="AlphaFoldDB" id="A0A0B6TZ35"/>
<dbReference type="OrthoDB" id="4773693at2"/>
<dbReference type="EMBL" id="CP007790">
    <property type="protein sequence ID" value="AJK69951.1"/>
    <property type="molecule type" value="Genomic_DNA"/>
</dbReference>
<keyword evidence="3" id="KW-1185">Reference proteome</keyword>
<name>A0A0B6TZ35_9CORY</name>
<evidence type="ECO:0000313" key="2">
    <source>
        <dbReference type="EMBL" id="AJK69951.1"/>
    </source>
</evidence>
<keyword evidence="1" id="KW-0472">Membrane</keyword>
<proteinExistence type="predicted"/>
<evidence type="ECO:0000256" key="1">
    <source>
        <dbReference type="SAM" id="Phobius"/>
    </source>
</evidence>
<dbReference type="HOGENOM" id="CLU_086615_1_0_11"/>
<keyword evidence="1" id="KW-0812">Transmembrane</keyword>
<feature type="transmembrane region" description="Helical" evidence="1">
    <location>
        <begin position="29"/>
        <end position="50"/>
    </location>
</feature>
<protein>
    <recommendedName>
        <fullName evidence="4">Monovalent cation/H+ antiporter subunit E</fullName>
    </recommendedName>
</protein>
<accession>A0A0B6TZ35</accession>
<dbReference type="GO" id="GO:0008324">
    <property type="term" value="F:monoatomic cation transmembrane transporter activity"/>
    <property type="evidence" value="ECO:0007669"/>
    <property type="project" value="InterPro"/>
</dbReference>
<dbReference type="InterPro" id="IPR002758">
    <property type="entry name" value="Cation_antiport_E"/>
</dbReference>
<evidence type="ECO:0000313" key="3">
    <source>
        <dbReference type="Proteomes" id="UP000031928"/>
    </source>
</evidence>
<dbReference type="RefSeq" id="WP_042622283.1">
    <property type="nucleotide sequence ID" value="NZ_CP007790.1"/>
</dbReference>
<keyword evidence="1" id="KW-1133">Transmembrane helix</keyword>
<gene>
    <name evidence="2" type="ORF">B840_11900</name>
</gene>
<dbReference type="STRING" id="1224162.B840_11900"/>
<organism evidence="2 3">
    <name type="scientific">Corynebacterium marinum DSM 44953</name>
    <dbReference type="NCBI Taxonomy" id="1224162"/>
    <lineage>
        <taxon>Bacteria</taxon>
        <taxon>Bacillati</taxon>
        <taxon>Actinomycetota</taxon>
        <taxon>Actinomycetes</taxon>
        <taxon>Mycobacteriales</taxon>
        <taxon>Corynebacteriaceae</taxon>
        <taxon>Corynebacterium</taxon>
    </lineage>
</organism>
<reference evidence="2 3" key="1">
    <citation type="submission" date="2014-05" db="EMBL/GenBank/DDBJ databases">
        <title>Complete genome sequence of Corynebacterium marinum DSM 44953.</title>
        <authorList>
            <person name="Schaffert L."/>
            <person name="Albersmeier A."/>
            <person name="Kalinowski J."/>
            <person name="Ruckert C."/>
        </authorList>
    </citation>
    <scope>NUCLEOTIDE SEQUENCE [LARGE SCALE GENOMIC DNA]</scope>
    <source>
        <strain evidence="2 3">DSM 44953</strain>
    </source>
</reference>
<evidence type="ECO:0008006" key="4">
    <source>
        <dbReference type="Google" id="ProtNLM"/>
    </source>
</evidence>
<dbReference type="Proteomes" id="UP000031928">
    <property type="component" value="Chromosome"/>
</dbReference>
<dbReference type="Pfam" id="PF01899">
    <property type="entry name" value="MNHE"/>
    <property type="match status" value="1"/>
</dbReference>
<sequence>MRFAVAVAGRAAAFSLVWAALGSWERDYILYGLVSVLAATALSIALIPPGDLRVRQWPRRALGVAALAGWFLRKAVHGGMDVSLRAVRSTPDVDPVVVTAPLRLPPGHARGMALLLMNLMPGSMVQRVVGDDVELHTLSASLKPAQQWDALQRRVGIAFGVDPGVRGPRGTDAGER</sequence>
<dbReference type="GO" id="GO:0016020">
    <property type="term" value="C:membrane"/>
    <property type="evidence" value="ECO:0007669"/>
    <property type="project" value="InterPro"/>
</dbReference>